<reference evidence="3 4" key="1">
    <citation type="submission" date="2017-03" db="EMBL/GenBank/DDBJ databases">
        <authorList>
            <person name="Afonso C.L."/>
            <person name="Miller P.J."/>
            <person name="Scott M.A."/>
            <person name="Spackman E."/>
            <person name="Goraichik I."/>
            <person name="Dimitrov K.M."/>
            <person name="Suarez D.L."/>
            <person name="Swayne D.E."/>
        </authorList>
    </citation>
    <scope>NUCLEOTIDE SEQUENCE [LARGE SCALE GENOMIC DNA]</scope>
    <source>
        <strain evidence="3 4">CECT 7745</strain>
    </source>
</reference>
<dbReference type="AlphaFoldDB" id="A0A1X7BNQ2"/>
<feature type="domain" description="AB hydrolase-1" evidence="2">
    <location>
        <begin position="59"/>
        <end position="312"/>
    </location>
</feature>
<feature type="chain" id="PRO_5010865312" evidence="1">
    <location>
        <begin position="24"/>
        <end position="325"/>
    </location>
</feature>
<dbReference type="Gene3D" id="3.40.50.1820">
    <property type="entry name" value="alpha/beta hydrolase"/>
    <property type="match status" value="1"/>
</dbReference>
<dbReference type="GO" id="GO:0016020">
    <property type="term" value="C:membrane"/>
    <property type="evidence" value="ECO:0007669"/>
    <property type="project" value="TreeGrafter"/>
</dbReference>
<keyword evidence="3" id="KW-0012">Acyltransferase</keyword>
<dbReference type="PANTHER" id="PTHR43798">
    <property type="entry name" value="MONOACYLGLYCEROL LIPASE"/>
    <property type="match status" value="1"/>
</dbReference>
<name>A0A1X7BNQ2_9RHOB</name>
<keyword evidence="4" id="KW-1185">Reference proteome</keyword>
<dbReference type="Pfam" id="PF12697">
    <property type="entry name" value="Abhydrolase_6"/>
    <property type="match status" value="1"/>
</dbReference>
<organism evidence="3 4">
    <name type="scientific">Roseovarius aestuarii</name>
    <dbReference type="NCBI Taxonomy" id="475083"/>
    <lineage>
        <taxon>Bacteria</taxon>
        <taxon>Pseudomonadati</taxon>
        <taxon>Pseudomonadota</taxon>
        <taxon>Alphaproteobacteria</taxon>
        <taxon>Rhodobacterales</taxon>
        <taxon>Roseobacteraceae</taxon>
        <taxon>Roseovarius</taxon>
    </lineage>
</organism>
<gene>
    <name evidence="3" type="primary">acoC</name>
    <name evidence="3" type="ORF">ROA7745_00995</name>
</gene>
<keyword evidence="1" id="KW-0732">Signal</keyword>
<dbReference type="OrthoDB" id="9815441at2"/>
<dbReference type="InterPro" id="IPR029058">
    <property type="entry name" value="AB_hydrolase_fold"/>
</dbReference>
<accession>A0A1X7BNQ2</accession>
<dbReference type="Proteomes" id="UP000193224">
    <property type="component" value="Unassembled WGS sequence"/>
</dbReference>
<dbReference type="PRINTS" id="PR00111">
    <property type="entry name" value="ABHYDROLASE"/>
</dbReference>
<proteinExistence type="predicted"/>
<dbReference type="PANTHER" id="PTHR43798:SF33">
    <property type="entry name" value="HYDROLASE, PUTATIVE (AFU_ORTHOLOGUE AFUA_2G14860)-RELATED"/>
    <property type="match status" value="1"/>
</dbReference>
<evidence type="ECO:0000313" key="4">
    <source>
        <dbReference type="Proteomes" id="UP000193224"/>
    </source>
</evidence>
<feature type="signal peptide" evidence="1">
    <location>
        <begin position="1"/>
        <end position="23"/>
    </location>
</feature>
<protein>
    <submittedName>
        <fullName evidence="3">Dihydrolipoyllysine-residue acetyltransferase component of acetoin cleaving system</fullName>
        <ecNumber evidence="3">2.3.1.12</ecNumber>
    </submittedName>
</protein>
<dbReference type="EMBL" id="FWXB01000002">
    <property type="protein sequence ID" value="SMC11184.1"/>
    <property type="molecule type" value="Genomic_DNA"/>
</dbReference>
<dbReference type="InterPro" id="IPR050266">
    <property type="entry name" value="AB_hydrolase_sf"/>
</dbReference>
<dbReference type="GO" id="GO:0004742">
    <property type="term" value="F:dihydrolipoyllysine-residue acetyltransferase activity"/>
    <property type="evidence" value="ECO:0007669"/>
    <property type="project" value="UniProtKB-EC"/>
</dbReference>
<evidence type="ECO:0000313" key="3">
    <source>
        <dbReference type="EMBL" id="SMC11184.1"/>
    </source>
</evidence>
<dbReference type="RefSeq" id="WP_085799123.1">
    <property type="nucleotide sequence ID" value="NZ_FWXB01000002.1"/>
</dbReference>
<dbReference type="InterPro" id="IPR000073">
    <property type="entry name" value="AB_hydrolase_1"/>
</dbReference>
<dbReference type="PROSITE" id="PS51257">
    <property type="entry name" value="PROKAR_LIPOPROTEIN"/>
    <property type="match status" value="1"/>
</dbReference>
<sequence>MSIAFKSVLLLTLALIAGCTVLAEKRETSARETHPPIGQFIDVDGTRVHAWVKGSGPDLVLIHGAGGNLRDFTFALAGQLTDRYRVIAFDRPGHGWTDRMPGYGGLGNTRGESPQEQAALLQKAADKLGVSNPIVVGHSYGGAVTLAWGLARPDDTAALVTLGGVSNPWPGDLDRLYTVIGSAVGGATVVPLITALTPEARVKSAVTSVFAPQQPPKGYIDYIGTDLSLRRITLRANGQQVSSLRPHIVQMEKRYGTTLTMPIEIVHGTADTTVPIAVHAERLVTQAPRARLTRLDGVGHMPQHAAPGQVLAAIDRAAARAGTRP</sequence>
<dbReference type="EC" id="2.3.1.12" evidence="3"/>
<dbReference type="SUPFAM" id="SSF53474">
    <property type="entry name" value="alpha/beta-Hydrolases"/>
    <property type="match status" value="1"/>
</dbReference>
<evidence type="ECO:0000259" key="2">
    <source>
        <dbReference type="Pfam" id="PF12697"/>
    </source>
</evidence>
<keyword evidence="3" id="KW-0808">Transferase</keyword>
<evidence type="ECO:0000256" key="1">
    <source>
        <dbReference type="SAM" id="SignalP"/>
    </source>
</evidence>